<dbReference type="InterPro" id="IPR001789">
    <property type="entry name" value="Sig_transdc_resp-reg_receiver"/>
</dbReference>
<reference evidence="3 4" key="1">
    <citation type="submission" date="2020-09" db="EMBL/GenBank/DDBJ databases">
        <title>Echinicola sp. CAU 1574 isolated from sand of Sido Beach.</title>
        <authorList>
            <person name="Kim W."/>
        </authorList>
    </citation>
    <scope>NUCLEOTIDE SEQUENCE [LARGE SCALE GENOMIC DNA]</scope>
    <source>
        <strain evidence="3 4">CAU 1574</strain>
    </source>
</reference>
<dbReference type="RefSeq" id="WP_192011792.1">
    <property type="nucleotide sequence ID" value="NZ_JACYTQ010000009.1"/>
</dbReference>
<dbReference type="PANTHER" id="PTHR44520">
    <property type="entry name" value="RESPONSE REGULATOR RCP1-RELATED"/>
    <property type="match status" value="1"/>
</dbReference>
<feature type="domain" description="Response regulatory" evidence="2">
    <location>
        <begin position="6"/>
        <end position="130"/>
    </location>
</feature>
<organism evidence="3 4">
    <name type="scientific">Echinicola arenosa</name>
    <dbReference type="NCBI Taxonomy" id="2774144"/>
    <lineage>
        <taxon>Bacteria</taxon>
        <taxon>Pseudomonadati</taxon>
        <taxon>Bacteroidota</taxon>
        <taxon>Cytophagia</taxon>
        <taxon>Cytophagales</taxon>
        <taxon>Cyclobacteriaceae</taxon>
        <taxon>Echinicola</taxon>
    </lineage>
</organism>
<dbReference type="Proteomes" id="UP000647133">
    <property type="component" value="Unassembled WGS sequence"/>
</dbReference>
<keyword evidence="4" id="KW-1185">Reference proteome</keyword>
<evidence type="ECO:0000313" key="4">
    <source>
        <dbReference type="Proteomes" id="UP000647133"/>
    </source>
</evidence>
<sequence>MKKTKSLCIIDDDPIYTFGLKKIIEFGKFDVETIFYENGKEAYENLSQVISDGESLPDLILLDINMPIWNGWKFLDEFTKLLSEPSVVVYIISSSIDPKDREKATEYQIINSFIVKPVSIDKIREILQSN</sequence>
<dbReference type="EMBL" id="JACYTQ010000009">
    <property type="protein sequence ID" value="MBD8490916.1"/>
    <property type="molecule type" value="Genomic_DNA"/>
</dbReference>
<dbReference type="SUPFAM" id="SSF52172">
    <property type="entry name" value="CheY-like"/>
    <property type="match status" value="1"/>
</dbReference>
<evidence type="ECO:0000313" key="3">
    <source>
        <dbReference type="EMBL" id="MBD8490916.1"/>
    </source>
</evidence>
<proteinExistence type="predicted"/>
<protein>
    <submittedName>
        <fullName evidence="3">Response regulator</fullName>
    </submittedName>
</protein>
<evidence type="ECO:0000256" key="1">
    <source>
        <dbReference type="PROSITE-ProRule" id="PRU00169"/>
    </source>
</evidence>
<keyword evidence="1" id="KW-0597">Phosphoprotein</keyword>
<dbReference type="InterPro" id="IPR011006">
    <property type="entry name" value="CheY-like_superfamily"/>
</dbReference>
<dbReference type="InterPro" id="IPR052893">
    <property type="entry name" value="TCS_response_regulator"/>
</dbReference>
<dbReference type="Gene3D" id="3.40.50.2300">
    <property type="match status" value="1"/>
</dbReference>
<dbReference type="PANTHER" id="PTHR44520:SF2">
    <property type="entry name" value="RESPONSE REGULATOR RCP1"/>
    <property type="match status" value="1"/>
</dbReference>
<feature type="modified residue" description="4-aspartylphosphate" evidence="1">
    <location>
        <position position="63"/>
    </location>
</feature>
<dbReference type="Pfam" id="PF00072">
    <property type="entry name" value="Response_reg"/>
    <property type="match status" value="1"/>
</dbReference>
<dbReference type="PROSITE" id="PS50110">
    <property type="entry name" value="RESPONSE_REGULATORY"/>
    <property type="match status" value="1"/>
</dbReference>
<gene>
    <name evidence="3" type="ORF">IFO69_19340</name>
</gene>
<name>A0ABR9AQ47_9BACT</name>
<comment type="caution">
    <text evidence="3">The sequence shown here is derived from an EMBL/GenBank/DDBJ whole genome shotgun (WGS) entry which is preliminary data.</text>
</comment>
<evidence type="ECO:0000259" key="2">
    <source>
        <dbReference type="PROSITE" id="PS50110"/>
    </source>
</evidence>
<accession>A0ABR9AQ47</accession>
<dbReference type="SMART" id="SM00448">
    <property type="entry name" value="REC"/>
    <property type="match status" value="1"/>
</dbReference>